<proteinExistence type="predicted"/>
<dbReference type="AlphaFoldDB" id="A0AAI9V6Y9"/>
<protein>
    <submittedName>
        <fullName evidence="2">Uncharacterized protein</fullName>
    </submittedName>
</protein>
<comment type="caution">
    <text evidence="2">The sequence shown here is derived from an EMBL/GenBank/DDBJ whole genome shotgun (WGS) entry which is preliminary data.</text>
</comment>
<accession>A0AAI9V6Y9</accession>
<evidence type="ECO:0000313" key="2">
    <source>
        <dbReference type="EMBL" id="KAK1468858.1"/>
    </source>
</evidence>
<organism evidence="2 3">
    <name type="scientific">Colletotrichum melonis</name>
    <dbReference type="NCBI Taxonomy" id="1209925"/>
    <lineage>
        <taxon>Eukaryota</taxon>
        <taxon>Fungi</taxon>
        <taxon>Dikarya</taxon>
        <taxon>Ascomycota</taxon>
        <taxon>Pezizomycotina</taxon>
        <taxon>Sordariomycetes</taxon>
        <taxon>Hypocreomycetidae</taxon>
        <taxon>Glomerellales</taxon>
        <taxon>Glomerellaceae</taxon>
        <taxon>Colletotrichum</taxon>
        <taxon>Colletotrichum acutatum species complex</taxon>
    </lineage>
</organism>
<evidence type="ECO:0000313" key="3">
    <source>
        <dbReference type="Proteomes" id="UP001239795"/>
    </source>
</evidence>
<gene>
    <name evidence="2" type="ORF">CMEL01_00625</name>
</gene>
<evidence type="ECO:0000256" key="1">
    <source>
        <dbReference type="SAM" id="SignalP"/>
    </source>
</evidence>
<dbReference type="Proteomes" id="UP001239795">
    <property type="component" value="Unassembled WGS sequence"/>
</dbReference>
<sequence>MRLDNALLLACLASAVCQQQLFHPFQSPRQGHLRALDFGHDVSTMARFSKTLDHSHTLGSHGSLTAQLRLQCENTNSAVCWSSCRSHPVPFCIEANSIQPSQLYYTIIGTKFTTFAECCWMLPCWSKW</sequence>
<keyword evidence="3" id="KW-1185">Reference proteome</keyword>
<dbReference type="EMBL" id="MLGG01000001">
    <property type="protein sequence ID" value="KAK1468858.1"/>
    <property type="molecule type" value="Genomic_DNA"/>
</dbReference>
<feature type="chain" id="PRO_5042613331" evidence="1">
    <location>
        <begin position="19"/>
        <end position="128"/>
    </location>
</feature>
<name>A0AAI9V6Y9_9PEZI</name>
<feature type="signal peptide" evidence="1">
    <location>
        <begin position="1"/>
        <end position="18"/>
    </location>
</feature>
<reference evidence="2 3" key="1">
    <citation type="submission" date="2016-10" db="EMBL/GenBank/DDBJ databases">
        <title>The genome sequence of Colletotrichum fioriniae PJ7.</title>
        <authorList>
            <person name="Baroncelli R."/>
        </authorList>
    </citation>
    <scope>NUCLEOTIDE SEQUENCE [LARGE SCALE GENOMIC DNA]</scope>
    <source>
        <strain evidence="2">Col 31</strain>
    </source>
</reference>
<keyword evidence="1" id="KW-0732">Signal</keyword>